<dbReference type="EMBL" id="SPPA01000030">
    <property type="protein sequence ID" value="TFV08154.1"/>
    <property type="molecule type" value="Genomic_DNA"/>
</dbReference>
<sequence>MVTKSVITSIVSCVCFLSGCGIPPKPVSIDMSAPTAYFNDIYSQTKVGNISLNKGDHNGKNWKQSYINLNRDDYIAEQEKIRFFYFAQHADVINIYGLPDRTSNYRYWLKANGVDGKINEHYLGLPKNTVNITFTREQENEQE</sequence>
<dbReference type="PROSITE" id="PS51257">
    <property type="entry name" value="PROKAR_LIPOPROTEIN"/>
    <property type="match status" value="1"/>
</dbReference>
<dbReference type="Pfam" id="PF13117">
    <property type="entry name" value="Cag12"/>
    <property type="match status" value="1"/>
</dbReference>
<dbReference type="RefSeq" id="WP_135058422.1">
    <property type="nucleotide sequence ID" value="NZ_JADGLC010000030.1"/>
</dbReference>
<accession>A0A4Y9JQS4</accession>
<evidence type="ECO:0000313" key="1">
    <source>
        <dbReference type="EMBL" id="TFV08154.1"/>
    </source>
</evidence>
<gene>
    <name evidence="1" type="ORF">E4T80_11165</name>
</gene>
<evidence type="ECO:0000313" key="2">
    <source>
        <dbReference type="Proteomes" id="UP000297396"/>
    </source>
</evidence>
<dbReference type="OrthoDB" id="5690450at2"/>
<dbReference type="InterPro" id="IPR025264">
    <property type="entry name" value="Cag12"/>
</dbReference>
<protein>
    <recommendedName>
        <fullName evidence="3">Lipoprotein</fullName>
    </recommendedName>
</protein>
<organism evidence="1 2">
    <name type="scientific">Muribacter muris</name>
    <dbReference type="NCBI Taxonomy" id="67855"/>
    <lineage>
        <taxon>Bacteria</taxon>
        <taxon>Pseudomonadati</taxon>
        <taxon>Pseudomonadota</taxon>
        <taxon>Gammaproteobacteria</taxon>
        <taxon>Pasteurellales</taxon>
        <taxon>Pasteurellaceae</taxon>
        <taxon>Muribacter</taxon>
    </lineage>
</organism>
<proteinExistence type="predicted"/>
<evidence type="ECO:0008006" key="3">
    <source>
        <dbReference type="Google" id="ProtNLM"/>
    </source>
</evidence>
<dbReference type="AlphaFoldDB" id="A0A4Y9JQS4"/>
<dbReference type="Proteomes" id="UP000297396">
    <property type="component" value="Unassembled WGS sequence"/>
</dbReference>
<reference evidence="1 2" key="1">
    <citation type="submission" date="2019-03" db="EMBL/GenBank/DDBJ databases">
        <title>Diversity of the mouse oral microbiome.</title>
        <authorList>
            <person name="Joseph S."/>
            <person name="Aduse-Opoku J."/>
            <person name="Curtis M."/>
            <person name="Wade W."/>
            <person name="Hashim A."/>
        </authorList>
    </citation>
    <scope>NUCLEOTIDE SEQUENCE [LARGE SCALE GENOMIC DNA]</scope>
    <source>
        <strain evidence="1 2">WT12</strain>
    </source>
</reference>
<name>A0A4Y9JQS4_9PAST</name>
<comment type="caution">
    <text evidence="1">The sequence shown here is derived from an EMBL/GenBank/DDBJ whole genome shotgun (WGS) entry which is preliminary data.</text>
</comment>